<name>A0A1L5FB05_CLOKL</name>
<sequence>MSSNNNRSKITEQGHNATSKDSTSRDSTKRSKNALSTQSETTEINQKEVNVNKKEVNLNSEEIIIENIKHNAINKSQEDLTNKVDEDTSSTTLNKDKVNKIKDGIESNYNNLTFSLNKSKETINEQVKKGIDMQPQKIIKKKDDINTNSSDELDSKDSKYYINKIFLDERKRDALIKSLKTINKDIDLKILGKLLYNKKKYYCEIECKLFDSSYYGKYKKEEISDIDVYAIKFDESLSCHKAGFECKSTTNNGVDEILKIKGIQVYNNLDKVGLFKKKIANNVRLIAKKIDVELYDEKELNDMVSIIIPEYKKRAESEKLLYVISTSIEYELKQQLRGIVSFTKGAYWTNSPDQNFHTIVRALEHIKEIKTLMDYQRMYIVLRLSLLLSLSILQIASFIIKTNFSNIQNCALDEIFGGTVERWEKFRTYDLISQELRKKVSPYPYYIKDYLNIISWIVSSMNEASRLPLLIEQYIRCYLLKLDYNFLTNFYSDTTLKLSKDILRFSCKILQDDKIFEHIFKI</sequence>
<evidence type="ECO:0000313" key="3">
    <source>
        <dbReference type="Proteomes" id="UP000184604"/>
    </source>
</evidence>
<dbReference type="Proteomes" id="UP000184604">
    <property type="component" value="Chromosome"/>
</dbReference>
<dbReference type="RefSeq" id="WP_073539782.1">
    <property type="nucleotide sequence ID" value="NZ_CP018335.1"/>
</dbReference>
<organism evidence="2 3">
    <name type="scientific">Clostridium kluyveri</name>
    <dbReference type="NCBI Taxonomy" id="1534"/>
    <lineage>
        <taxon>Bacteria</taxon>
        <taxon>Bacillati</taxon>
        <taxon>Bacillota</taxon>
        <taxon>Clostridia</taxon>
        <taxon>Eubacteriales</taxon>
        <taxon>Clostridiaceae</taxon>
        <taxon>Clostridium</taxon>
    </lineage>
</organism>
<feature type="compositionally biased region" description="Polar residues" evidence="1">
    <location>
        <begin position="1"/>
        <end position="17"/>
    </location>
</feature>
<reference evidence="2 3" key="1">
    <citation type="submission" date="2016-12" db="EMBL/GenBank/DDBJ databases">
        <title>Complete genome sequence of Clostridium kluyveri JZZ isolated from the pit mud of a Chinese flavor liquor-making factory.</title>
        <authorList>
            <person name="Wang Y."/>
        </authorList>
    </citation>
    <scope>NUCLEOTIDE SEQUENCE [LARGE SCALE GENOMIC DNA]</scope>
    <source>
        <strain evidence="2 3">JZZ</strain>
    </source>
</reference>
<dbReference type="EMBL" id="CP018335">
    <property type="protein sequence ID" value="APM40179.1"/>
    <property type="molecule type" value="Genomic_DNA"/>
</dbReference>
<proteinExistence type="predicted"/>
<feature type="compositionally biased region" description="Polar residues" evidence="1">
    <location>
        <begin position="33"/>
        <end position="42"/>
    </location>
</feature>
<protein>
    <submittedName>
        <fullName evidence="2">Uncharacterized protein</fullName>
    </submittedName>
</protein>
<evidence type="ECO:0000256" key="1">
    <source>
        <dbReference type="SAM" id="MobiDB-lite"/>
    </source>
</evidence>
<accession>A0A1L5FB05</accession>
<dbReference type="AlphaFoldDB" id="A0A1L5FB05"/>
<gene>
    <name evidence="2" type="ORF">BS101_16235</name>
</gene>
<feature type="region of interest" description="Disordered" evidence="1">
    <location>
        <begin position="1"/>
        <end position="48"/>
    </location>
</feature>
<evidence type="ECO:0000313" key="2">
    <source>
        <dbReference type="EMBL" id="APM40179.1"/>
    </source>
</evidence>